<dbReference type="Proteomes" id="UP000157220">
    <property type="component" value="Segment"/>
</dbReference>
<dbReference type="EMBL" id="KU342001">
    <property type="protein sequence ID" value="ANG08851.1"/>
    <property type="molecule type" value="Genomic_DNA"/>
</dbReference>
<accession>A0A173ADQ4</accession>
<organism evidence="1 2">
    <name type="scientific">Fowl aviadenovirus 4</name>
    <name type="common">FAdV-4</name>
    <dbReference type="NCBI Taxonomy" id="130663"/>
    <lineage>
        <taxon>Viruses</taxon>
        <taxon>Varidnaviria</taxon>
        <taxon>Bamfordvirae</taxon>
        <taxon>Preplasmiviricota</taxon>
        <taxon>Polisuviricotina</taxon>
        <taxon>Pharingeaviricetes</taxon>
        <taxon>Rowavirales</taxon>
        <taxon>Adenoviridae</taxon>
        <taxon>Aviadenovirus</taxon>
        <taxon>Aviadenovirus hydropericardii</taxon>
        <taxon>Fowl aviadenovirus C</taxon>
    </lineage>
</organism>
<name>A0A173ADQ4_FADV4</name>
<protein>
    <submittedName>
        <fullName evidence="1">Uncharacterized protein</fullName>
    </submittedName>
</protein>
<proteinExistence type="predicted"/>
<gene>
    <name evidence="1" type="primary">6.4 kDa</name>
</gene>
<reference evidence="1 2" key="1">
    <citation type="submission" date="2015-12" db="EMBL/GenBank/DDBJ databases">
        <title>Genome sequencing and molecular characterization of Fowl Adenovirus type 4 isolated from healthy poultry bird in India.</title>
        <authorList>
            <person name="Appaiahgari M.B."/>
            <person name="Kathaperumal K."/>
            <person name="Gulati B.R."/>
            <person name="Singh A."/>
            <person name="Vrati S."/>
        </authorList>
    </citation>
    <scope>NUCLEOTIDE SEQUENCE [LARGE SCALE GENOMIC DNA]</scope>
    <source>
        <strain evidence="1">B1-7</strain>
    </source>
</reference>
<evidence type="ECO:0000313" key="2">
    <source>
        <dbReference type="Proteomes" id="UP000157220"/>
    </source>
</evidence>
<evidence type="ECO:0000313" key="1">
    <source>
        <dbReference type="EMBL" id="ANG08851.1"/>
    </source>
</evidence>
<sequence length="58" mass="6278">MGPLVGTVGLFCMELTAASPFSNHAASRASRVNSCEPRGRRSMLARLGERVKRGIMDE</sequence>